<evidence type="ECO:0000313" key="2">
    <source>
        <dbReference type="Proteomes" id="UP001152888"/>
    </source>
</evidence>
<proteinExistence type="predicted"/>
<dbReference type="Proteomes" id="UP001152888">
    <property type="component" value="Unassembled WGS sequence"/>
</dbReference>
<dbReference type="AlphaFoldDB" id="A0A9P0KYF3"/>
<keyword evidence="2" id="KW-1185">Reference proteome</keyword>
<gene>
    <name evidence="1" type="ORF">ACAOBT_LOCUS17518</name>
</gene>
<reference evidence="1" key="1">
    <citation type="submission" date="2022-03" db="EMBL/GenBank/DDBJ databases">
        <authorList>
            <person name="Sayadi A."/>
        </authorList>
    </citation>
    <scope>NUCLEOTIDE SEQUENCE</scope>
</reference>
<organism evidence="1 2">
    <name type="scientific">Acanthoscelides obtectus</name>
    <name type="common">Bean weevil</name>
    <name type="synonym">Bruchus obtectus</name>
    <dbReference type="NCBI Taxonomy" id="200917"/>
    <lineage>
        <taxon>Eukaryota</taxon>
        <taxon>Metazoa</taxon>
        <taxon>Ecdysozoa</taxon>
        <taxon>Arthropoda</taxon>
        <taxon>Hexapoda</taxon>
        <taxon>Insecta</taxon>
        <taxon>Pterygota</taxon>
        <taxon>Neoptera</taxon>
        <taxon>Endopterygota</taxon>
        <taxon>Coleoptera</taxon>
        <taxon>Polyphaga</taxon>
        <taxon>Cucujiformia</taxon>
        <taxon>Chrysomeloidea</taxon>
        <taxon>Chrysomelidae</taxon>
        <taxon>Bruchinae</taxon>
        <taxon>Bruchini</taxon>
        <taxon>Acanthoscelides</taxon>
    </lineage>
</organism>
<accession>A0A9P0KYF3</accession>
<name>A0A9P0KYF3_ACAOB</name>
<dbReference type="EMBL" id="CAKOFQ010007008">
    <property type="protein sequence ID" value="CAH1986903.1"/>
    <property type="molecule type" value="Genomic_DNA"/>
</dbReference>
<evidence type="ECO:0000313" key="1">
    <source>
        <dbReference type="EMBL" id="CAH1986903.1"/>
    </source>
</evidence>
<protein>
    <submittedName>
        <fullName evidence="1">Uncharacterized protein</fullName>
    </submittedName>
</protein>
<sequence length="35" mass="4151">MNIVENLSLTKYYILKAYVLPKKMKFQSLIGKNNF</sequence>
<comment type="caution">
    <text evidence="1">The sequence shown here is derived from an EMBL/GenBank/DDBJ whole genome shotgun (WGS) entry which is preliminary data.</text>
</comment>